<evidence type="ECO:0000256" key="1">
    <source>
        <dbReference type="ARBA" id="ARBA00004613"/>
    </source>
</evidence>
<evidence type="ECO:0000313" key="14">
    <source>
        <dbReference type="Proteomes" id="UP001324427"/>
    </source>
</evidence>
<dbReference type="GO" id="GO:0030599">
    <property type="term" value="F:pectinesterase activity"/>
    <property type="evidence" value="ECO:0007669"/>
    <property type="project" value="UniProtKB-UniRule"/>
</dbReference>
<evidence type="ECO:0000256" key="4">
    <source>
        <dbReference type="ARBA" id="ARBA00013229"/>
    </source>
</evidence>
<evidence type="ECO:0000256" key="5">
    <source>
        <dbReference type="ARBA" id="ARBA00022525"/>
    </source>
</evidence>
<evidence type="ECO:0000256" key="3">
    <source>
        <dbReference type="ARBA" id="ARBA00008891"/>
    </source>
</evidence>
<dbReference type="AlphaFoldDB" id="A0AAV9JPR5"/>
<dbReference type="Pfam" id="PF01095">
    <property type="entry name" value="Pectinesterase"/>
    <property type="match status" value="1"/>
</dbReference>
<comment type="caution">
    <text evidence="13">The sequence shown here is derived from an EMBL/GenBank/DDBJ whole genome shotgun (WGS) entry which is preliminary data.</text>
</comment>
<dbReference type="EMBL" id="JAVFHQ010000011">
    <property type="protein sequence ID" value="KAK4547373.1"/>
    <property type="molecule type" value="Genomic_DNA"/>
</dbReference>
<comment type="subcellular location">
    <subcellularLocation>
        <location evidence="1 11">Secreted</location>
    </subcellularLocation>
</comment>
<feature type="chain" id="PRO_5043110265" description="Pectinesterase" evidence="11">
    <location>
        <begin position="17"/>
        <end position="331"/>
    </location>
</feature>
<dbReference type="PANTHER" id="PTHR31321:SF127">
    <property type="entry name" value="PECTINESTERASE"/>
    <property type="match status" value="1"/>
</dbReference>
<dbReference type="SUPFAM" id="SSF51126">
    <property type="entry name" value="Pectin lyase-like"/>
    <property type="match status" value="1"/>
</dbReference>
<comment type="catalytic activity">
    <reaction evidence="9 11">
        <text>[(1-&gt;4)-alpha-D-galacturonosyl methyl ester](n) + n H2O = [(1-&gt;4)-alpha-D-galacturonosyl](n) + n methanol + n H(+)</text>
        <dbReference type="Rhea" id="RHEA:22380"/>
        <dbReference type="Rhea" id="RHEA-COMP:14570"/>
        <dbReference type="Rhea" id="RHEA-COMP:14573"/>
        <dbReference type="ChEBI" id="CHEBI:15377"/>
        <dbReference type="ChEBI" id="CHEBI:15378"/>
        <dbReference type="ChEBI" id="CHEBI:17790"/>
        <dbReference type="ChEBI" id="CHEBI:140522"/>
        <dbReference type="ChEBI" id="CHEBI:140523"/>
        <dbReference type="EC" id="3.1.1.11"/>
    </reaction>
</comment>
<keyword evidence="6 11" id="KW-0732">Signal</keyword>
<dbReference type="Proteomes" id="UP001324427">
    <property type="component" value="Unassembled WGS sequence"/>
</dbReference>
<reference evidence="13 14" key="1">
    <citation type="submission" date="2021-11" db="EMBL/GenBank/DDBJ databases">
        <title>Black yeast isolated from Biological Soil Crust.</title>
        <authorList>
            <person name="Kurbessoian T."/>
        </authorList>
    </citation>
    <scope>NUCLEOTIDE SEQUENCE [LARGE SCALE GENOMIC DNA]</scope>
    <source>
        <strain evidence="13 14">CCFEE 5522</strain>
    </source>
</reference>
<evidence type="ECO:0000256" key="11">
    <source>
        <dbReference type="RuleBase" id="RU000589"/>
    </source>
</evidence>
<feature type="domain" description="Pectinesterase catalytic" evidence="12">
    <location>
        <begin position="31"/>
        <end position="296"/>
    </location>
</feature>
<protein>
    <recommendedName>
        <fullName evidence="4 11">Pectinesterase</fullName>
        <ecNumber evidence="4 11">3.1.1.11</ecNumber>
    </recommendedName>
</protein>
<organism evidence="13 14">
    <name type="scientific">Oleoguttula mirabilis</name>
    <dbReference type="NCBI Taxonomy" id="1507867"/>
    <lineage>
        <taxon>Eukaryota</taxon>
        <taxon>Fungi</taxon>
        <taxon>Dikarya</taxon>
        <taxon>Ascomycota</taxon>
        <taxon>Pezizomycotina</taxon>
        <taxon>Dothideomycetes</taxon>
        <taxon>Dothideomycetidae</taxon>
        <taxon>Mycosphaerellales</taxon>
        <taxon>Teratosphaeriaceae</taxon>
        <taxon>Oleoguttula</taxon>
    </lineage>
</organism>
<comment type="similarity">
    <text evidence="3">Belongs to the pectinesterase family.</text>
</comment>
<keyword evidence="14" id="KW-1185">Reference proteome</keyword>
<evidence type="ECO:0000256" key="2">
    <source>
        <dbReference type="ARBA" id="ARBA00005184"/>
    </source>
</evidence>
<dbReference type="InterPro" id="IPR033131">
    <property type="entry name" value="Pectinesterase_Asp_AS"/>
</dbReference>
<proteinExistence type="inferred from homology"/>
<evidence type="ECO:0000256" key="10">
    <source>
        <dbReference type="PROSITE-ProRule" id="PRU10040"/>
    </source>
</evidence>
<evidence type="ECO:0000256" key="9">
    <source>
        <dbReference type="ARBA" id="ARBA00047928"/>
    </source>
</evidence>
<evidence type="ECO:0000256" key="7">
    <source>
        <dbReference type="ARBA" id="ARBA00022801"/>
    </source>
</evidence>
<dbReference type="EC" id="3.1.1.11" evidence="4 11"/>
<keyword evidence="8 11" id="KW-0063">Aspartyl esterase</keyword>
<dbReference type="Gene3D" id="2.160.20.10">
    <property type="entry name" value="Single-stranded right-handed beta-helix, Pectin lyase-like"/>
    <property type="match status" value="1"/>
</dbReference>
<dbReference type="GO" id="GO:0005576">
    <property type="term" value="C:extracellular region"/>
    <property type="evidence" value="ECO:0007669"/>
    <property type="project" value="UniProtKB-SubCell"/>
</dbReference>
<dbReference type="PROSITE" id="PS00503">
    <property type="entry name" value="PECTINESTERASE_2"/>
    <property type="match status" value="1"/>
</dbReference>
<keyword evidence="5 11" id="KW-0964">Secreted</keyword>
<dbReference type="GO" id="GO:0045490">
    <property type="term" value="P:pectin catabolic process"/>
    <property type="evidence" value="ECO:0007669"/>
    <property type="project" value="UniProtKB-UniRule"/>
</dbReference>
<comment type="function">
    <text evidence="11">Involved in maceration and soft-rotting of plant tissue.</text>
</comment>
<keyword evidence="11" id="KW-0961">Cell wall biogenesis/degradation</keyword>
<dbReference type="FunFam" id="2.160.20.10:FF:000014">
    <property type="entry name" value="Pectinesterase"/>
    <property type="match status" value="1"/>
</dbReference>
<feature type="active site" evidence="10">
    <location>
        <position position="182"/>
    </location>
</feature>
<sequence length="331" mass="34792">MFTLSTILGFAALALATSRTSAPSGALTVGSSGTYSTIQKAVNALSATSTSSQSIFIEAGTYSEQVYIKALKGPLTIYGYTTDTSSYADNKVTITADKALADESTDDETATLRVWTTNFKMYNVNVKNTYGSATSNGQALALSASATGQGYYGCGFYGFQDTILAETGYQVYGHCYIQGATDFIFGQAAAAWFDACEIAVLTASLGYITASGRASDTSSYYVINNSTIAAASGATVPSGAFYLGRPWEDYARVAFQLTSMTDVINSAGWSEWSTSTSNTEDVTFAEYDNSGAGSKGTRASFATKLSEAIAIKSILGSSYESATYVDTSYLS</sequence>
<feature type="signal peptide" evidence="11">
    <location>
        <begin position="1"/>
        <end position="16"/>
    </location>
</feature>
<evidence type="ECO:0000313" key="13">
    <source>
        <dbReference type="EMBL" id="KAK4547373.1"/>
    </source>
</evidence>
<dbReference type="InterPro" id="IPR011050">
    <property type="entry name" value="Pectin_lyase_fold/virulence"/>
</dbReference>
<name>A0AAV9JPR5_9PEZI</name>
<dbReference type="PANTHER" id="PTHR31321">
    <property type="entry name" value="ACYL-COA THIOESTER HYDROLASE YBHC-RELATED"/>
    <property type="match status" value="1"/>
</dbReference>
<evidence type="ECO:0000256" key="8">
    <source>
        <dbReference type="ARBA" id="ARBA00023085"/>
    </source>
</evidence>
<gene>
    <name evidence="13" type="ORF">LTR36_001029</name>
</gene>
<dbReference type="InterPro" id="IPR012334">
    <property type="entry name" value="Pectin_lyas_fold"/>
</dbReference>
<keyword evidence="7 11" id="KW-0378">Hydrolase</keyword>
<comment type="pathway">
    <text evidence="2 11">Glycan metabolism; pectin degradation; 2-dehydro-3-deoxy-D-gluconate from pectin: step 1/5.</text>
</comment>
<dbReference type="InterPro" id="IPR000070">
    <property type="entry name" value="Pectinesterase_cat"/>
</dbReference>
<evidence type="ECO:0000256" key="6">
    <source>
        <dbReference type="ARBA" id="ARBA00022729"/>
    </source>
</evidence>
<evidence type="ECO:0000259" key="12">
    <source>
        <dbReference type="Pfam" id="PF01095"/>
    </source>
</evidence>
<accession>A0AAV9JPR5</accession>
<dbReference type="GO" id="GO:0042545">
    <property type="term" value="P:cell wall modification"/>
    <property type="evidence" value="ECO:0007669"/>
    <property type="project" value="UniProtKB-UniRule"/>
</dbReference>